<protein>
    <submittedName>
        <fullName evidence="2">UDP-glucose 4-epimerase</fullName>
    </submittedName>
</protein>
<evidence type="ECO:0000313" key="3">
    <source>
        <dbReference type="Proteomes" id="UP000240717"/>
    </source>
</evidence>
<dbReference type="AlphaFoldDB" id="A0A2T4Q291"/>
<dbReference type="PANTHER" id="PTHR12126:SF11">
    <property type="entry name" value="NADH DEHYDROGENASE [UBIQUINONE] 1 ALPHA SUBCOMPLEX SUBUNIT 9, MITOCHONDRIAL"/>
    <property type="match status" value="1"/>
</dbReference>
<dbReference type="Gene3D" id="3.40.50.720">
    <property type="entry name" value="NAD(P)-binding Rossmann-like Domain"/>
    <property type="match status" value="1"/>
</dbReference>
<dbReference type="InterPro" id="IPR001509">
    <property type="entry name" value="Epimerase_deHydtase"/>
</dbReference>
<dbReference type="RefSeq" id="WP_107532184.1">
    <property type="nucleotide sequence ID" value="NZ_PZEV01000007.1"/>
</dbReference>
<dbReference type="PANTHER" id="PTHR12126">
    <property type="entry name" value="NADH-UBIQUINONE OXIDOREDUCTASE 39 KDA SUBUNIT-RELATED"/>
    <property type="match status" value="1"/>
</dbReference>
<name>A0A2T4Q291_STAWA</name>
<gene>
    <name evidence="2" type="ORF">BU085_03520</name>
</gene>
<organism evidence="2 3">
    <name type="scientific">Staphylococcus warneri</name>
    <dbReference type="NCBI Taxonomy" id="1292"/>
    <lineage>
        <taxon>Bacteria</taxon>
        <taxon>Bacillati</taxon>
        <taxon>Bacillota</taxon>
        <taxon>Bacilli</taxon>
        <taxon>Bacillales</taxon>
        <taxon>Staphylococcaceae</taxon>
        <taxon>Staphylococcus</taxon>
    </lineage>
</organism>
<comment type="caution">
    <text evidence="2">The sequence shown here is derived from an EMBL/GenBank/DDBJ whole genome shotgun (WGS) entry which is preliminary data.</text>
</comment>
<accession>A0A2T4Q291</accession>
<dbReference type="STRING" id="1194526.A284_09925"/>
<evidence type="ECO:0000313" key="2">
    <source>
        <dbReference type="EMBL" id="PTI51922.1"/>
    </source>
</evidence>
<dbReference type="EMBL" id="PZEV01000007">
    <property type="protein sequence ID" value="PTI51922.1"/>
    <property type="molecule type" value="Genomic_DNA"/>
</dbReference>
<evidence type="ECO:0000259" key="1">
    <source>
        <dbReference type="Pfam" id="PF01370"/>
    </source>
</evidence>
<dbReference type="InterPro" id="IPR036291">
    <property type="entry name" value="NAD(P)-bd_dom_sf"/>
</dbReference>
<dbReference type="InterPro" id="IPR051207">
    <property type="entry name" value="ComplexI_NDUFA9_subunit"/>
</dbReference>
<reference evidence="2 3" key="1">
    <citation type="journal article" date="2016" name="Front. Microbiol.">
        <title>Comprehensive Phylogenetic Analysis of Bovine Non-aureus Staphylococci Species Based on Whole-Genome Sequencing.</title>
        <authorList>
            <person name="Naushad S."/>
            <person name="Barkema H.W."/>
            <person name="Luby C."/>
            <person name="Condas L.A."/>
            <person name="Nobrega D.B."/>
            <person name="Carson D.A."/>
            <person name="De Buck J."/>
        </authorList>
    </citation>
    <scope>NUCLEOTIDE SEQUENCE [LARGE SCALE GENOMIC DNA]</scope>
    <source>
        <strain evidence="2 3">SNUC 2993</strain>
    </source>
</reference>
<dbReference type="SUPFAM" id="SSF51735">
    <property type="entry name" value="NAD(P)-binding Rossmann-fold domains"/>
    <property type="match status" value="1"/>
</dbReference>
<dbReference type="Pfam" id="PF01370">
    <property type="entry name" value="Epimerase"/>
    <property type="match status" value="1"/>
</dbReference>
<feature type="domain" description="NAD-dependent epimerase/dehydratase" evidence="1">
    <location>
        <begin position="4"/>
        <end position="106"/>
    </location>
</feature>
<dbReference type="GO" id="GO:0044877">
    <property type="term" value="F:protein-containing complex binding"/>
    <property type="evidence" value="ECO:0007669"/>
    <property type="project" value="TreeGrafter"/>
</dbReference>
<proteinExistence type="predicted"/>
<dbReference type="Proteomes" id="UP000240717">
    <property type="component" value="Unassembled WGS sequence"/>
</dbReference>
<sequence length="188" mass="20923">MKAIIIGGNGLVGRELTRQWLKRDQDIEIYVVSRSGNNVISHKNVHNIKGDIQHIEQIKSQLPNQVDYVIDLIGGPQKDEQKLIALNLVPAEVTIQLADDLHAENIGFLGASLGPKAFINIKKDIISKLKETNKNVSVVNPTIIYGDERQDTLGKLIPLFKILGKIIKNMKPIHVTDVSLALLKQLMK</sequence>